<gene>
    <name evidence="2" type="ORF">IV454_13740</name>
</gene>
<dbReference type="Pfam" id="PF11174">
    <property type="entry name" value="DUF2970"/>
    <property type="match status" value="1"/>
</dbReference>
<organism evidence="2 3">
    <name type="scientific">Massilia antarctica</name>
    <dbReference type="NCBI Taxonomy" id="2765360"/>
    <lineage>
        <taxon>Bacteria</taxon>
        <taxon>Pseudomonadati</taxon>
        <taxon>Pseudomonadota</taxon>
        <taxon>Betaproteobacteria</taxon>
        <taxon>Burkholderiales</taxon>
        <taxon>Oxalobacteraceae</taxon>
        <taxon>Telluria group</taxon>
        <taxon>Massilia</taxon>
    </lineage>
</organism>
<accession>A0AA48WHG3</accession>
<keyword evidence="1" id="KW-1133">Transmembrane helix</keyword>
<evidence type="ECO:0000313" key="3">
    <source>
        <dbReference type="Proteomes" id="UP000662888"/>
    </source>
</evidence>
<keyword evidence="1" id="KW-0472">Membrane</keyword>
<evidence type="ECO:0000313" key="2">
    <source>
        <dbReference type="EMBL" id="QPI52451.1"/>
    </source>
</evidence>
<dbReference type="Proteomes" id="UP000662888">
    <property type="component" value="Chromosome"/>
</dbReference>
<keyword evidence="1" id="KW-0812">Transmembrane</keyword>
<protein>
    <submittedName>
        <fullName evidence="2">DUF2970 domain-containing protein</fullName>
    </submittedName>
</protein>
<dbReference type="RefSeq" id="WP_206091901.1">
    <property type="nucleotide sequence ID" value="NZ_CP065053.1"/>
</dbReference>
<proteinExistence type="predicted"/>
<evidence type="ECO:0000256" key="1">
    <source>
        <dbReference type="SAM" id="Phobius"/>
    </source>
</evidence>
<dbReference type="InterPro" id="IPR021344">
    <property type="entry name" value="DUF2970"/>
</dbReference>
<keyword evidence="3" id="KW-1185">Reference proteome</keyword>
<name>A0AA48WHG3_9BURK</name>
<feature type="transmembrane region" description="Helical" evidence="1">
    <location>
        <begin position="50"/>
        <end position="75"/>
    </location>
</feature>
<reference evidence="2 3" key="1">
    <citation type="submission" date="2020-11" db="EMBL/GenBank/DDBJ databases">
        <authorList>
            <person name="Sun Q."/>
        </authorList>
    </citation>
    <scope>NUCLEOTIDE SEQUENCE [LARGE SCALE GENOMIC DNA]</scope>
    <source>
        <strain evidence="2 3">P8398</strain>
    </source>
</reference>
<sequence>MTDSNKGNERNTGNERKASFGATMKAVFWSFLGIRKRSDYEKDSASLNPVHVVIAGLIGVMLFIGVLIALVKFAVSGH</sequence>
<dbReference type="EMBL" id="CP065053">
    <property type="protein sequence ID" value="QPI52451.1"/>
    <property type="molecule type" value="Genomic_DNA"/>
</dbReference>